<evidence type="ECO:0000313" key="2">
    <source>
        <dbReference type="EMBL" id="MBY0759324.1"/>
    </source>
</evidence>
<comment type="caution">
    <text evidence="2">The sequence shown here is derived from an EMBL/GenBank/DDBJ whole genome shotgun (WGS) entry which is preliminary data.</text>
</comment>
<feature type="transmembrane region" description="Helical" evidence="1">
    <location>
        <begin position="160"/>
        <end position="176"/>
    </location>
</feature>
<reference evidence="2 3" key="1">
    <citation type="journal article" date="2020" name="New Microbes New Infect">
        <title>Sellimonas caecigallum sp. nov., description and genome sequence of a new member of the Sellimonas genus isolated from the cecum of feral chicken.</title>
        <authorList>
            <person name="Wongkuna S."/>
            <person name="Ghimire S."/>
            <person name="Antony L."/>
            <person name="Chankhamhaengdecha S."/>
            <person name="Janvilisri T."/>
            <person name="Scaria J."/>
        </authorList>
    </citation>
    <scope>NUCLEOTIDE SEQUENCE [LARGE SCALE GENOMIC DNA]</scope>
    <source>
        <strain evidence="2 3">SW451</strain>
    </source>
</reference>
<accession>A0ABS7L898</accession>
<feature type="transmembrane region" description="Helical" evidence="1">
    <location>
        <begin position="343"/>
        <end position="360"/>
    </location>
</feature>
<feature type="transmembrane region" description="Helical" evidence="1">
    <location>
        <begin position="112"/>
        <end position="130"/>
    </location>
</feature>
<evidence type="ECO:0000256" key="1">
    <source>
        <dbReference type="SAM" id="Phobius"/>
    </source>
</evidence>
<dbReference type="RefSeq" id="WP_221919989.1">
    <property type="nucleotide sequence ID" value="NZ_CP173660.1"/>
</dbReference>
<evidence type="ECO:0000313" key="3">
    <source>
        <dbReference type="Proteomes" id="UP000779049"/>
    </source>
</evidence>
<organism evidence="2 3">
    <name type="scientific">Sellimonas caecigallum</name>
    <dbReference type="NCBI Taxonomy" id="2592333"/>
    <lineage>
        <taxon>Bacteria</taxon>
        <taxon>Bacillati</taxon>
        <taxon>Bacillota</taxon>
        <taxon>Clostridia</taxon>
        <taxon>Lachnospirales</taxon>
        <taxon>Lachnospiraceae</taxon>
        <taxon>Sellimonas</taxon>
    </lineage>
</organism>
<dbReference type="Proteomes" id="UP000779049">
    <property type="component" value="Unassembled WGS sequence"/>
</dbReference>
<keyword evidence="3" id="KW-1185">Reference proteome</keyword>
<feature type="transmembrane region" description="Helical" evidence="1">
    <location>
        <begin position="182"/>
        <end position="205"/>
    </location>
</feature>
<dbReference type="EMBL" id="VIRV01000014">
    <property type="protein sequence ID" value="MBY0759324.1"/>
    <property type="molecule type" value="Genomic_DNA"/>
</dbReference>
<keyword evidence="1" id="KW-1133">Transmembrane helix</keyword>
<name>A0ABS7L898_9FIRM</name>
<feature type="transmembrane region" description="Helical" evidence="1">
    <location>
        <begin position="38"/>
        <end position="54"/>
    </location>
</feature>
<feature type="transmembrane region" description="Helical" evidence="1">
    <location>
        <begin position="313"/>
        <end position="331"/>
    </location>
</feature>
<keyword evidence="1" id="KW-0472">Membrane</keyword>
<sequence length="366" mass="41818">MIFQWQLFVLLIIVVAFVETTGQYKIVNSYGIYEKRYDWLPVLIITVPLIYLSGTRSTTLVHFGDTAAYLSGFSEAPTSLSTLFTRVTEDSKDIGFLVFTTVVKSIIGDREIVYLTLIATISLTCVMYTYKKYSCNFAISVFLFIVSSDYLQWTYNGIRQFIPVSILFACAGLFIKKKYVPLIILILLLSTIHASTLLMLPMIFIVQGKPWNKKTMLFAVAVVVAIAFVDQFTDLITTFMENSQYSGEVDQYLSTEGTSIQRVMVYSLPAILSLIFKKRIEQVKNPLINLASNMSLIAALCYVLSAFTSGQFLGRIPIFFSLYNYILIPWIIQQYFTKNSVRIIYICMIGAYMIFYYYQVHITWGL</sequence>
<proteinExistence type="predicted"/>
<feature type="transmembrane region" description="Helical" evidence="1">
    <location>
        <begin position="288"/>
        <end position="307"/>
    </location>
</feature>
<feature type="transmembrane region" description="Helical" evidence="1">
    <location>
        <begin position="217"/>
        <end position="239"/>
    </location>
</feature>
<dbReference type="Pfam" id="PF14897">
    <property type="entry name" value="EpsG"/>
    <property type="match status" value="1"/>
</dbReference>
<protein>
    <submittedName>
        <fullName evidence="2">EpsG family protein</fullName>
    </submittedName>
</protein>
<dbReference type="InterPro" id="IPR049458">
    <property type="entry name" value="EpsG-like"/>
</dbReference>
<gene>
    <name evidence="2" type="ORF">FLB61_09550</name>
</gene>
<keyword evidence="1" id="KW-0812">Transmembrane</keyword>
<feature type="transmembrane region" description="Helical" evidence="1">
    <location>
        <begin position="136"/>
        <end position="153"/>
    </location>
</feature>